<accession>A0A401Q229</accession>
<organism evidence="1 2">
    <name type="scientific">Scyliorhinus torazame</name>
    <name type="common">Cloudy catshark</name>
    <name type="synonym">Catulus torazame</name>
    <dbReference type="NCBI Taxonomy" id="75743"/>
    <lineage>
        <taxon>Eukaryota</taxon>
        <taxon>Metazoa</taxon>
        <taxon>Chordata</taxon>
        <taxon>Craniata</taxon>
        <taxon>Vertebrata</taxon>
        <taxon>Chondrichthyes</taxon>
        <taxon>Elasmobranchii</taxon>
        <taxon>Galeomorphii</taxon>
        <taxon>Galeoidea</taxon>
        <taxon>Carcharhiniformes</taxon>
        <taxon>Scyliorhinidae</taxon>
        <taxon>Scyliorhinus</taxon>
    </lineage>
</organism>
<dbReference type="Proteomes" id="UP000288216">
    <property type="component" value="Unassembled WGS sequence"/>
</dbReference>
<evidence type="ECO:0000313" key="2">
    <source>
        <dbReference type="Proteomes" id="UP000288216"/>
    </source>
</evidence>
<dbReference type="AlphaFoldDB" id="A0A401Q229"/>
<sequence>MHFNPSLPTPHGLEKAAAHCCLLCWVSIVKSGGQVMAIASIEENQIFIWITSSWEYPSPIILCQLIRISL</sequence>
<proteinExistence type="predicted"/>
<evidence type="ECO:0000313" key="1">
    <source>
        <dbReference type="EMBL" id="GCB79442.1"/>
    </source>
</evidence>
<comment type="caution">
    <text evidence="1">The sequence shown here is derived from an EMBL/GenBank/DDBJ whole genome shotgun (WGS) entry which is preliminary data.</text>
</comment>
<dbReference type="EMBL" id="BFAA01011998">
    <property type="protein sequence ID" value="GCB79442.1"/>
    <property type="molecule type" value="Genomic_DNA"/>
</dbReference>
<keyword evidence="2" id="KW-1185">Reference proteome</keyword>
<protein>
    <submittedName>
        <fullName evidence="1">Uncharacterized protein</fullName>
    </submittedName>
</protein>
<reference evidence="1 2" key="1">
    <citation type="journal article" date="2018" name="Nat. Ecol. Evol.">
        <title>Shark genomes provide insights into elasmobranch evolution and the origin of vertebrates.</title>
        <authorList>
            <person name="Hara Y"/>
            <person name="Yamaguchi K"/>
            <person name="Onimaru K"/>
            <person name="Kadota M"/>
            <person name="Koyanagi M"/>
            <person name="Keeley SD"/>
            <person name="Tatsumi K"/>
            <person name="Tanaka K"/>
            <person name="Motone F"/>
            <person name="Kageyama Y"/>
            <person name="Nozu R"/>
            <person name="Adachi N"/>
            <person name="Nishimura O"/>
            <person name="Nakagawa R"/>
            <person name="Tanegashima C"/>
            <person name="Kiyatake I"/>
            <person name="Matsumoto R"/>
            <person name="Murakumo K"/>
            <person name="Nishida K"/>
            <person name="Terakita A"/>
            <person name="Kuratani S"/>
            <person name="Sato K"/>
            <person name="Hyodo S Kuraku.S."/>
        </authorList>
    </citation>
    <scope>NUCLEOTIDE SEQUENCE [LARGE SCALE GENOMIC DNA]</scope>
</reference>
<gene>
    <name evidence="1" type="ORF">scyTo_0017891</name>
</gene>
<name>A0A401Q229_SCYTO</name>